<sequence length="119" mass="14274">MEKRVEQQKLLFLSMCSSSDRNKIIGRNSMDIHDFERISYLLGALGFEDYKTSFDMEYKDLLKKLADHIKQAVDQQVTIDAYLLQEQLEILEEWKRNFIERLPNKTMKSYIERLFKLCD</sequence>
<dbReference type="Proteomes" id="UP001145109">
    <property type="component" value="Unassembled WGS sequence"/>
</dbReference>
<protein>
    <submittedName>
        <fullName evidence="1">Uncharacterized protein</fullName>
    </submittedName>
</protein>
<comment type="caution">
    <text evidence="1">The sequence shown here is derived from an EMBL/GenBank/DDBJ whole genome shotgun (WGS) entry which is preliminary data.</text>
</comment>
<organism evidence="1 2">
    <name type="scientific">Coprococcus comes</name>
    <dbReference type="NCBI Taxonomy" id="410072"/>
    <lineage>
        <taxon>Bacteria</taxon>
        <taxon>Bacillati</taxon>
        <taxon>Bacillota</taxon>
        <taxon>Clostridia</taxon>
        <taxon>Lachnospirales</taxon>
        <taxon>Lachnospiraceae</taxon>
        <taxon>Coprococcus</taxon>
    </lineage>
</organism>
<dbReference type="EMBL" id="BSCI01000011">
    <property type="protein sequence ID" value="GLG87383.1"/>
    <property type="molecule type" value="Genomic_DNA"/>
</dbReference>
<dbReference type="AlphaFoldDB" id="A0AA37QRF5"/>
<gene>
    <name evidence="1" type="ORF">comes_19290</name>
</gene>
<evidence type="ECO:0000313" key="1">
    <source>
        <dbReference type="EMBL" id="GLG87383.1"/>
    </source>
</evidence>
<reference evidence="1" key="1">
    <citation type="submission" date="2022-09" db="EMBL/GenBank/DDBJ databases">
        <title>Draft genome sequence of Coprococcus comes strain 31264.</title>
        <authorList>
            <person name="Atsushi H."/>
            <person name="Moriya O."/>
            <person name="Mitsuo S."/>
        </authorList>
    </citation>
    <scope>NUCLEOTIDE SEQUENCE</scope>
    <source>
        <strain evidence="1">JCM 31264</strain>
    </source>
</reference>
<proteinExistence type="predicted"/>
<reference evidence="1" key="2">
    <citation type="submission" date="2022-11" db="EMBL/GenBank/DDBJ databases">
        <title>Draft genome sequence of Coprococcus comes strain 31264.</title>
        <authorList>
            <person name="Hisatomi A."/>
            <person name="Ohkuma M."/>
            <person name="Sakamoto M."/>
        </authorList>
    </citation>
    <scope>NUCLEOTIDE SEQUENCE</scope>
    <source>
        <strain evidence="1">JCM 31264</strain>
    </source>
</reference>
<accession>A0AA37QRF5</accession>
<dbReference type="RefSeq" id="WP_055248637.1">
    <property type="nucleotide sequence ID" value="NZ_BSCI01000011.1"/>
</dbReference>
<evidence type="ECO:0000313" key="2">
    <source>
        <dbReference type="Proteomes" id="UP001145109"/>
    </source>
</evidence>
<name>A0AA37QRF5_9FIRM</name>